<evidence type="ECO:0000313" key="3">
    <source>
        <dbReference type="EMBL" id="EDO44948.1"/>
    </source>
</evidence>
<dbReference type="PANTHER" id="PTHR23412">
    <property type="entry name" value="STEREOCILIN RELATED"/>
    <property type="match status" value="1"/>
</dbReference>
<dbReference type="eggNOG" id="ENOG502QU5H">
    <property type="taxonomic scope" value="Eukaryota"/>
</dbReference>
<accession>A7RU47</accession>
<dbReference type="Proteomes" id="UP000001593">
    <property type="component" value="Unassembled WGS sequence"/>
</dbReference>
<dbReference type="InterPro" id="IPR026664">
    <property type="entry name" value="Stereocilin-rel"/>
</dbReference>
<dbReference type="AlphaFoldDB" id="A7RU47"/>
<evidence type="ECO:0008006" key="5">
    <source>
        <dbReference type="Google" id="ProtNLM"/>
    </source>
</evidence>
<gene>
    <name evidence="3" type="ORF">NEMVEDRAFT_v1g202209</name>
</gene>
<proteinExistence type="predicted"/>
<evidence type="ECO:0000256" key="1">
    <source>
        <dbReference type="ARBA" id="ARBA00022729"/>
    </source>
</evidence>
<sequence>MKAMCSGARHYYGSPSEWYRQALRMFPGCLQTKELDNIPGSLILDSIESLGRNILNKDQMKKVCRKLQDTTWTEEKINKLGGLTGCLSDEGINRLDPTVLLNVLPNMDLSKIRRGKKRRLFKKITERKGGPANWTKEDVVRMMQLMTAMTLRELKSLNLARLTLSERRNIRNIYKDATPEQRKAIANGLIENKDISKWQSNDVNSLGSFLFELHIDEVFKIPPSALTKDVIGGLRRLPEISEALIRLIIKKADIRLKDAGELIAEYSLEDIKSSDPDRDLGLNENTTDPVNLPGLLVKTSISLMKKVEDLVMGPVKEFGFVECSVSGSLINGFLRSKVLAMNVMSAETVYDYIDVFKKQFYRLTTGQKEAFMELVRKKIGDIMPRDEDEVIALGPFVMYLKDEEIKNLTPEAAQEAVLQLISSRLEEIPKSVKSTLLKKLMQLKGKARALGRDMALRDLTDDDVRECAAVMVDIKPDEIDQLPEQYIKGIVEAMAELAHKLSAQQKQRLLQRYKQAIRGDGDLQDAFTRLTKDDVDTLGGILEAASVADLQKIPNQIVKGLSDVFGQMQFDKEKAGVIWSKMESASRRKKRNADMSSRSGADLIAMGSMLVALSKEEIATVSTAAFDEAAGVIGAQKGFSAEQLTAWAAKAKQAWNSPSSFTAEQLGRLGIMVAGFTPEELGTMLLRANDVVESLGSLRLEGSNGEPGYTASHLSKALAQVVKLKGKAISAFEGDDLIALKNFSLGMTPSDIESISTAAFGSAGGSLGDISGWSADHQRALKSQFVAVYGSVDTWTTAEVRDTGAAIGGLTASELQALSADHVSMIKPTAIAEMPANLFKEFSTEQLTALDSSQADFVTMAQMDALPADKKGILNKKKGSVNTPGSGAMISTAPQSVVALVLAYFSAVYAA</sequence>
<dbReference type="HOGENOM" id="CLU_319185_0_0_1"/>
<dbReference type="PhylomeDB" id="A7RU47"/>
<keyword evidence="2" id="KW-0325">Glycoprotein</keyword>
<name>A7RU47_NEMVE</name>
<evidence type="ECO:0000256" key="2">
    <source>
        <dbReference type="ARBA" id="ARBA00023180"/>
    </source>
</evidence>
<dbReference type="InParanoid" id="A7RU47"/>
<keyword evidence="4" id="KW-1185">Reference proteome</keyword>
<dbReference type="GO" id="GO:0007160">
    <property type="term" value="P:cell-matrix adhesion"/>
    <property type="evidence" value="ECO:0000318"/>
    <property type="project" value="GO_Central"/>
</dbReference>
<reference evidence="3 4" key="1">
    <citation type="journal article" date="2007" name="Science">
        <title>Sea anemone genome reveals ancestral eumetazoan gene repertoire and genomic organization.</title>
        <authorList>
            <person name="Putnam N.H."/>
            <person name="Srivastava M."/>
            <person name="Hellsten U."/>
            <person name="Dirks B."/>
            <person name="Chapman J."/>
            <person name="Salamov A."/>
            <person name="Terry A."/>
            <person name="Shapiro H."/>
            <person name="Lindquist E."/>
            <person name="Kapitonov V.V."/>
            <person name="Jurka J."/>
            <person name="Genikhovich G."/>
            <person name="Grigoriev I.V."/>
            <person name="Lucas S.M."/>
            <person name="Steele R.E."/>
            <person name="Finnerty J.R."/>
            <person name="Technau U."/>
            <person name="Martindale M.Q."/>
            <person name="Rokhsar D.S."/>
        </authorList>
    </citation>
    <scope>NUCLEOTIDE SEQUENCE [LARGE SCALE GENOMIC DNA]</scope>
    <source>
        <strain evidence="4">CH2 X CH6</strain>
    </source>
</reference>
<dbReference type="PANTHER" id="PTHR23412:SF17">
    <property type="entry name" value="OTOANCORIN"/>
    <property type="match status" value="1"/>
</dbReference>
<protein>
    <recommendedName>
        <fullName evidence="5">Otoancorin</fullName>
    </recommendedName>
</protein>
<dbReference type="GO" id="GO:0009986">
    <property type="term" value="C:cell surface"/>
    <property type="evidence" value="ECO:0000318"/>
    <property type="project" value="GO_Central"/>
</dbReference>
<dbReference type="EMBL" id="DS469539">
    <property type="protein sequence ID" value="EDO44948.1"/>
    <property type="molecule type" value="Genomic_DNA"/>
</dbReference>
<evidence type="ECO:0000313" key="4">
    <source>
        <dbReference type="Proteomes" id="UP000001593"/>
    </source>
</evidence>
<organism evidence="3 4">
    <name type="scientific">Nematostella vectensis</name>
    <name type="common">Starlet sea anemone</name>
    <dbReference type="NCBI Taxonomy" id="45351"/>
    <lineage>
        <taxon>Eukaryota</taxon>
        <taxon>Metazoa</taxon>
        <taxon>Cnidaria</taxon>
        <taxon>Anthozoa</taxon>
        <taxon>Hexacorallia</taxon>
        <taxon>Actiniaria</taxon>
        <taxon>Edwardsiidae</taxon>
        <taxon>Nematostella</taxon>
    </lineage>
</organism>
<keyword evidence="1" id="KW-0732">Signal</keyword>
<dbReference type="KEGG" id="nve:5517044"/>